<dbReference type="InterPro" id="IPR029058">
    <property type="entry name" value="AB_hydrolase_fold"/>
</dbReference>
<dbReference type="SUPFAM" id="SSF53474">
    <property type="entry name" value="alpha/beta-Hydrolases"/>
    <property type="match status" value="1"/>
</dbReference>
<reference evidence="3 4" key="1">
    <citation type="submission" date="2018-11" db="EMBL/GenBank/DDBJ databases">
        <title>Genome squencing of methanotrophic bacteria isolated from alkaline groundwater in Korea.</title>
        <authorList>
            <person name="Nguyen L.N."/>
        </authorList>
    </citation>
    <scope>NUCLEOTIDE SEQUENCE [LARGE SCALE GENOMIC DNA]</scope>
    <source>
        <strain evidence="3 4">GW6</strain>
    </source>
</reference>
<feature type="domain" description="AB hydrolase-1" evidence="2">
    <location>
        <begin position="36"/>
        <end position="246"/>
    </location>
</feature>
<evidence type="ECO:0000256" key="1">
    <source>
        <dbReference type="ARBA" id="ARBA00022801"/>
    </source>
</evidence>
<protein>
    <submittedName>
        <fullName evidence="3">Alpha/beta hydrolase</fullName>
    </submittedName>
</protein>
<keyword evidence="1 3" id="KW-0378">Hydrolase</keyword>
<accession>A0A3G8M555</accession>
<dbReference type="AlphaFoldDB" id="A0A3G8M555"/>
<evidence type="ECO:0000259" key="2">
    <source>
        <dbReference type="Pfam" id="PF00561"/>
    </source>
</evidence>
<dbReference type="EMBL" id="CP034086">
    <property type="protein sequence ID" value="AZG76867.1"/>
    <property type="molecule type" value="Genomic_DNA"/>
</dbReference>
<proteinExistence type="predicted"/>
<name>A0A3G8M555_9HYPH</name>
<dbReference type="Pfam" id="PF00561">
    <property type="entry name" value="Abhydrolase_1"/>
    <property type="match status" value="1"/>
</dbReference>
<evidence type="ECO:0000313" key="4">
    <source>
        <dbReference type="Proteomes" id="UP000273982"/>
    </source>
</evidence>
<dbReference type="GO" id="GO:0016787">
    <property type="term" value="F:hydrolase activity"/>
    <property type="evidence" value="ECO:0007669"/>
    <property type="project" value="UniProtKB-KW"/>
</dbReference>
<sequence length="292" mass="31922">MTSAAATLLGARRLVVPANGIEFEVFEAGAGDRLALLLHGFPQHAVMWRHLIGPLAAAGYRVWAVNQRGYGATTRPVEKDAYSLEALTADVAGLIDAANPASVSLVGHDWGGFVAWVVAIRKLRPIDALVVLNIPHPLCFRRALEQEWRQKLKSAYAAFFQLPWLPERLMSARRGAGAAWLMQRAAGRDGVFSKEAMDIYRANVAAPGAASAMLNWYRAAGRDILAAEDLDEPIDAPTLVVWGMQDVALGESCLDGTECYVRDLRIERLPGVSHWTPEDAPEKVNELILDFV</sequence>
<gene>
    <name evidence="3" type="ORF">EHO51_09060</name>
</gene>
<dbReference type="InterPro" id="IPR000073">
    <property type="entry name" value="AB_hydrolase_1"/>
</dbReference>
<evidence type="ECO:0000313" key="3">
    <source>
        <dbReference type="EMBL" id="AZG76867.1"/>
    </source>
</evidence>
<organism evidence="3 4">
    <name type="scientific">Methylocystis rosea</name>
    <dbReference type="NCBI Taxonomy" id="173366"/>
    <lineage>
        <taxon>Bacteria</taxon>
        <taxon>Pseudomonadati</taxon>
        <taxon>Pseudomonadota</taxon>
        <taxon>Alphaproteobacteria</taxon>
        <taxon>Hyphomicrobiales</taxon>
        <taxon>Methylocystaceae</taxon>
        <taxon>Methylocystis</taxon>
    </lineage>
</organism>
<dbReference type="PANTHER" id="PTHR43329">
    <property type="entry name" value="EPOXIDE HYDROLASE"/>
    <property type="match status" value="1"/>
</dbReference>
<dbReference type="PRINTS" id="PR00412">
    <property type="entry name" value="EPOXHYDRLASE"/>
</dbReference>
<dbReference type="RefSeq" id="WP_124738610.1">
    <property type="nucleotide sequence ID" value="NZ_CP034086.1"/>
</dbReference>
<dbReference type="Proteomes" id="UP000273982">
    <property type="component" value="Chromosome"/>
</dbReference>
<dbReference type="InterPro" id="IPR000639">
    <property type="entry name" value="Epox_hydrolase-like"/>
</dbReference>
<dbReference type="Gene3D" id="3.40.50.1820">
    <property type="entry name" value="alpha/beta hydrolase"/>
    <property type="match status" value="1"/>
</dbReference>
<dbReference type="KEGG" id="mros:EHO51_09060"/>